<dbReference type="InterPro" id="IPR011990">
    <property type="entry name" value="TPR-like_helical_dom_sf"/>
</dbReference>
<dbReference type="EMBL" id="DQWE01000226">
    <property type="protein sequence ID" value="HDI83074.1"/>
    <property type="molecule type" value="Genomic_DNA"/>
</dbReference>
<dbReference type="Proteomes" id="UP000885847">
    <property type="component" value="Unassembled WGS sequence"/>
</dbReference>
<dbReference type="InterPro" id="IPR019734">
    <property type="entry name" value="TPR_rpt"/>
</dbReference>
<dbReference type="Pfam" id="PF13424">
    <property type="entry name" value="TPR_12"/>
    <property type="match status" value="1"/>
</dbReference>
<keyword evidence="1" id="KW-0802">TPR repeat</keyword>
<dbReference type="Gene3D" id="1.25.40.10">
    <property type="entry name" value="Tetratricopeptide repeat domain"/>
    <property type="match status" value="1"/>
</dbReference>
<evidence type="ECO:0000256" key="2">
    <source>
        <dbReference type="SAM" id="Phobius"/>
    </source>
</evidence>
<feature type="transmembrane region" description="Helical" evidence="2">
    <location>
        <begin position="34"/>
        <end position="54"/>
    </location>
</feature>
<dbReference type="PROSITE" id="PS50005">
    <property type="entry name" value="TPR"/>
    <property type="match status" value="2"/>
</dbReference>
<dbReference type="SUPFAM" id="SSF48452">
    <property type="entry name" value="TPR-like"/>
    <property type="match status" value="1"/>
</dbReference>
<reference evidence="3" key="1">
    <citation type="journal article" date="2020" name="mSystems">
        <title>Genome- and Community-Level Interaction Insights into Carbon Utilization and Element Cycling Functions of Hydrothermarchaeota in Hydrothermal Sediment.</title>
        <authorList>
            <person name="Zhou Z."/>
            <person name="Liu Y."/>
            <person name="Xu W."/>
            <person name="Pan J."/>
            <person name="Luo Z.H."/>
            <person name="Li M."/>
        </authorList>
    </citation>
    <scope>NUCLEOTIDE SEQUENCE [LARGE SCALE GENOMIC DNA]</scope>
    <source>
        <strain evidence="3">HyVt-102</strain>
    </source>
</reference>
<keyword evidence="2" id="KW-0472">Membrane</keyword>
<keyword evidence="2" id="KW-1133">Transmembrane helix</keyword>
<gene>
    <name evidence="3" type="ORF">ENF18_04700</name>
</gene>
<name>A0A7C0ZD03_UNCW3</name>
<organism evidence="3">
    <name type="scientific">candidate division WOR-3 bacterium</name>
    <dbReference type="NCBI Taxonomy" id="2052148"/>
    <lineage>
        <taxon>Bacteria</taxon>
        <taxon>Bacteria division WOR-3</taxon>
    </lineage>
</organism>
<dbReference type="SMART" id="SM00028">
    <property type="entry name" value="TPR"/>
    <property type="match status" value="3"/>
</dbReference>
<proteinExistence type="predicted"/>
<protein>
    <submittedName>
        <fullName evidence="3">Tetratricopeptide repeat protein</fullName>
    </submittedName>
</protein>
<feature type="repeat" description="TPR" evidence="1">
    <location>
        <begin position="138"/>
        <end position="171"/>
    </location>
</feature>
<sequence>MKVKKRKITRKELKEDSFTKFMKKLIFLWNEKKPLFIGVIVGVVVIAAGLSYFISSRRRAFNDANERLMYSIILVLNGNMQEAYNQFDFLAKEYYGTLPGIKALFYLANMDFQSGQIDKAMERFTTLTKLTKDKFIRPSSYEGLAQCYEQKGDMNSAIENYQKAEELFEYNAFRAEVLLNIARIYETQRKFSDAEEVYKKVLSIVKTPGLKTEALQRLKMLQGLRQVLGG</sequence>
<evidence type="ECO:0000256" key="1">
    <source>
        <dbReference type="PROSITE-ProRule" id="PRU00339"/>
    </source>
</evidence>
<feature type="repeat" description="TPR" evidence="1">
    <location>
        <begin position="175"/>
        <end position="208"/>
    </location>
</feature>
<keyword evidence="2" id="KW-0812">Transmembrane</keyword>
<accession>A0A7C0ZD03</accession>
<dbReference type="AlphaFoldDB" id="A0A7C0ZD03"/>
<comment type="caution">
    <text evidence="3">The sequence shown here is derived from an EMBL/GenBank/DDBJ whole genome shotgun (WGS) entry which is preliminary data.</text>
</comment>
<evidence type="ECO:0000313" key="3">
    <source>
        <dbReference type="EMBL" id="HDI83074.1"/>
    </source>
</evidence>